<dbReference type="Proteomes" id="UP000507470">
    <property type="component" value="Unassembled WGS sequence"/>
</dbReference>
<evidence type="ECO:0000313" key="2">
    <source>
        <dbReference type="Proteomes" id="UP000507470"/>
    </source>
</evidence>
<dbReference type="AlphaFoldDB" id="A0A6J8B2J9"/>
<protein>
    <submittedName>
        <fullName evidence="1">Uncharacterized protein</fullName>
    </submittedName>
</protein>
<sequence>MRLAKHAYQPHSVSEREIKILEIQDKSNKIEHDDSLETVPKQIEASEALDNTETEIFLVCESDNSIDFVDSHVRDPIFENNITVQLNKDVLHVAKQVKNLHEKLDQVCKIQDTNDQLLNEITHSKTALKLEQQEKKLIKEEIVVQNIKIKNQKEEIITLKSDLTKCGDRPLFIKMSDSTKITTPNIQYCMPNIHANKFSDSPIAYKRKELKLSLNEHGQYGKNILINRISITIGIQIRILKQEVNVNTNRGGTVESIKRHISSIDFSPHTTLILQFGGKRRWK</sequence>
<dbReference type="EMBL" id="CACVKT020002172">
    <property type="protein sequence ID" value="CAC5376007.1"/>
    <property type="molecule type" value="Genomic_DNA"/>
</dbReference>
<evidence type="ECO:0000313" key="1">
    <source>
        <dbReference type="EMBL" id="CAC5376007.1"/>
    </source>
</evidence>
<accession>A0A6J8B2J9</accession>
<keyword evidence="2" id="KW-1185">Reference proteome</keyword>
<organism evidence="1 2">
    <name type="scientific">Mytilus coruscus</name>
    <name type="common">Sea mussel</name>
    <dbReference type="NCBI Taxonomy" id="42192"/>
    <lineage>
        <taxon>Eukaryota</taxon>
        <taxon>Metazoa</taxon>
        <taxon>Spiralia</taxon>
        <taxon>Lophotrochozoa</taxon>
        <taxon>Mollusca</taxon>
        <taxon>Bivalvia</taxon>
        <taxon>Autobranchia</taxon>
        <taxon>Pteriomorphia</taxon>
        <taxon>Mytilida</taxon>
        <taxon>Mytiloidea</taxon>
        <taxon>Mytilidae</taxon>
        <taxon>Mytilinae</taxon>
        <taxon>Mytilus</taxon>
    </lineage>
</organism>
<reference evidence="1 2" key="1">
    <citation type="submission" date="2020-06" db="EMBL/GenBank/DDBJ databases">
        <authorList>
            <person name="Li R."/>
            <person name="Bekaert M."/>
        </authorList>
    </citation>
    <scope>NUCLEOTIDE SEQUENCE [LARGE SCALE GENOMIC DNA]</scope>
    <source>
        <strain evidence="2">wild</strain>
    </source>
</reference>
<gene>
    <name evidence="1" type="ORF">MCOR_12793</name>
</gene>
<name>A0A6J8B2J9_MYTCO</name>
<proteinExistence type="predicted"/>